<dbReference type="STRING" id="655015.B1812_11335"/>
<dbReference type="NCBIfam" id="TIGR02385">
    <property type="entry name" value="RelE_StbE"/>
    <property type="match status" value="1"/>
</dbReference>
<dbReference type="Pfam" id="PF05016">
    <property type="entry name" value="ParE_toxin"/>
    <property type="match status" value="1"/>
</dbReference>
<comment type="similarity">
    <text evidence="1">Belongs to the RelE toxin family.</text>
</comment>
<proteinExistence type="inferred from homology"/>
<sequence length="95" mass="10793">MRLRWTTPALRDFEELGDDIARENPAAAARVVTNMFDRTELLAKHPHVGRPGRVPGTRELVVTGTPYIIPYRVCGDVVQILAVLHGSRRWRDSFK</sequence>
<name>A0A1W6MVC7_9HYPH</name>
<dbReference type="KEGG" id="mbry:B1812_11335"/>
<keyword evidence="2" id="KW-1277">Toxin-antitoxin system</keyword>
<evidence type="ECO:0008006" key="5">
    <source>
        <dbReference type="Google" id="ProtNLM"/>
    </source>
</evidence>
<protein>
    <recommendedName>
        <fullName evidence="5">Addiction module toxin RelE</fullName>
    </recommendedName>
</protein>
<reference evidence="3 4" key="1">
    <citation type="submission" date="2017-02" db="EMBL/GenBank/DDBJ databases">
        <authorList>
            <person name="Peterson S.W."/>
        </authorList>
    </citation>
    <scope>NUCLEOTIDE SEQUENCE [LARGE SCALE GENOMIC DNA]</scope>
    <source>
        <strain evidence="3 4">S285</strain>
    </source>
</reference>
<organism evidence="3 4">
    <name type="scientific">Methylocystis bryophila</name>
    <dbReference type="NCBI Taxonomy" id="655015"/>
    <lineage>
        <taxon>Bacteria</taxon>
        <taxon>Pseudomonadati</taxon>
        <taxon>Pseudomonadota</taxon>
        <taxon>Alphaproteobacteria</taxon>
        <taxon>Hyphomicrobiales</taxon>
        <taxon>Methylocystaceae</taxon>
        <taxon>Methylocystis</taxon>
    </lineage>
</organism>
<accession>A0A1W6MVC7</accession>
<dbReference type="InterPro" id="IPR007712">
    <property type="entry name" value="RelE/ParE_toxin"/>
</dbReference>
<dbReference type="PANTHER" id="PTHR33755:SF6">
    <property type="entry name" value="PLASMID STABILIZATION SYSTEM PROTEIN"/>
    <property type="match status" value="1"/>
</dbReference>
<evidence type="ECO:0000256" key="1">
    <source>
        <dbReference type="ARBA" id="ARBA00006226"/>
    </source>
</evidence>
<dbReference type="RefSeq" id="WP_085771679.1">
    <property type="nucleotide sequence ID" value="NZ_AP027149.1"/>
</dbReference>
<dbReference type="EMBL" id="CP019948">
    <property type="protein sequence ID" value="ARN81563.1"/>
    <property type="molecule type" value="Genomic_DNA"/>
</dbReference>
<dbReference type="AlphaFoldDB" id="A0A1W6MVC7"/>
<gene>
    <name evidence="3" type="ORF">B1812_11335</name>
</gene>
<dbReference type="InterPro" id="IPR051803">
    <property type="entry name" value="TA_system_RelE-like_toxin"/>
</dbReference>
<dbReference type="InterPro" id="IPR035093">
    <property type="entry name" value="RelE/ParE_toxin_dom_sf"/>
</dbReference>
<evidence type="ECO:0000313" key="4">
    <source>
        <dbReference type="Proteomes" id="UP000193978"/>
    </source>
</evidence>
<dbReference type="Proteomes" id="UP000193978">
    <property type="component" value="Chromosome"/>
</dbReference>
<keyword evidence="4" id="KW-1185">Reference proteome</keyword>
<dbReference type="PANTHER" id="PTHR33755">
    <property type="entry name" value="TOXIN PARE1-RELATED"/>
    <property type="match status" value="1"/>
</dbReference>
<evidence type="ECO:0000256" key="2">
    <source>
        <dbReference type="ARBA" id="ARBA00022649"/>
    </source>
</evidence>
<dbReference type="Gene3D" id="3.30.2310.20">
    <property type="entry name" value="RelE-like"/>
    <property type="match status" value="1"/>
</dbReference>
<evidence type="ECO:0000313" key="3">
    <source>
        <dbReference type="EMBL" id="ARN81563.1"/>
    </source>
</evidence>
<dbReference type="OrthoDB" id="595470at2"/>